<protein>
    <submittedName>
        <fullName evidence="1">Uncharacterized protein</fullName>
    </submittedName>
</protein>
<name>A0ABT9Z670_9BACI</name>
<dbReference type="Proteomes" id="UP001232245">
    <property type="component" value="Unassembled WGS sequence"/>
</dbReference>
<reference evidence="1 2" key="1">
    <citation type="submission" date="2023-07" db="EMBL/GenBank/DDBJ databases">
        <title>Genomic Encyclopedia of Type Strains, Phase IV (KMG-IV): sequencing the most valuable type-strain genomes for metagenomic binning, comparative biology and taxonomic classification.</title>
        <authorList>
            <person name="Goeker M."/>
        </authorList>
    </citation>
    <scope>NUCLEOTIDE SEQUENCE [LARGE SCALE GENOMIC DNA]</scope>
    <source>
        <strain evidence="1 2">DSM 17723</strain>
    </source>
</reference>
<proteinExistence type="predicted"/>
<gene>
    <name evidence="1" type="ORF">J2S02_004086</name>
</gene>
<comment type="caution">
    <text evidence="1">The sequence shown here is derived from an EMBL/GenBank/DDBJ whole genome shotgun (WGS) entry which is preliminary data.</text>
</comment>
<organism evidence="1 2">
    <name type="scientific">Metabacillus niabensis</name>
    <dbReference type="NCBI Taxonomy" id="324854"/>
    <lineage>
        <taxon>Bacteria</taxon>
        <taxon>Bacillati</taxon>
        <taxon>Bacillota</taxon>
        <taxon>Bacilli</taxon>
        <taxon>Bacillales</taxon>
        <taxon>Bacillaceae</taxon>
        <taxon>Metabacillus</taxon>
    </lineage>
</organism>
<evidence type="ECO:0000313" key="2">
    <source>
        <dbReference type="Proteomes" id="UP001232245"/>
    </source>
</evidence>
<evidence type="ECO:0000313" key="1">
    <source>
        <dbReference type="EMBL" id="MDQ0227739.1"/>
    </source>
</evidence>
<dbReference type="RefSeq" id="WP_267905723.1">
    <property type="nucleotide sequence ID" value="NZ_CADEPK010000301.1"/>
</dbReference>
<accession>A0ABT9Z670</accession>
<keyword evidence="2" id="KW-1185">Reference proteome</keyword>
<dbReference type="EMBL" id="JAUSTZ010000011">
    <property type="protein sequence ID" value="MDQ0227739.1"/>
    <property type="molecule type" value="Genomic_DNA"/>
</dbReference>
<sequence>MELRDYEILPDILSVEEIDNMFIEVLEKYFQGSIEKIDSSKY</sequence>